<evidence type="ECO:0000256" key="1">
    <source>
        <dbReference type="ARBA" id="ARBA00022670"/>
    </source>
</evidence>
<dbReference type="GO" id="GO:0005615">
    <property type="term" value="C:extracellular space"/>
    <property type="evidence" value="ECO:0007669"/>
    <property type="project" value="TreeGrafter"/>
</dbReference>
<protein>
    <recommendedName>
        <fullName evidence="5">Peptidase metallopeptidase domain-containing protein</fullName>
    </recommendedName>
</protein>
<dbReference type="Gene3D" id="3.40.390.10">
    <property type="entry name" value="Collagenase (Catalytic Domain)"/>
    <property type="match status" value="1"/>
</dbReference>
<dbReference type="GO" id="GO:0008270">
    <property type="term" value="F:zinc ion binding"/>
    <property type="evidence" value="ECO:0007669"/>
    <property type="project" value="InterPro"/>
</dbReference>
<dbReference type="GO" id="GO:0004222">
    <property type="term" value="F:metalloendopeptidase activity"/>
    <property type="evidence" value="ECO:0007669"/>
    <property type="project" value="InterPro"/>
</dbReference>
<dbReference type="Pfam" id="PF00413">
    <property type="entry name" value="Peptidase_M10"/>
    <property type="match status" value="1"/>
</dbReference>
<evidence type="ECO:0000256" key="2">
    <source>
        <dbReference type="ARBA" id="ARBA00022723"/>
    </source>
</evidence>
<dbReference type="AlphaFoldDB" id="A0A0F9QKM3"/>
<keyword evidence="4" id="KW-0862">Zinc</keyword>
<evidence type="ECO:0000259" key="5">
    <source>
        <dbReference type="SMART" id="SM00235"/>
    </source>
</evidence>
<dbReference type="InterPro" id="IPR006026">
    <property type="entry name" value="Peptidase_Metallo"/>
</dbReference>
<dbReference type="InterPro" id="IPR001818">
    <property type="entry name" value="Pept_M10_metallopeptidase"/>
</dbReference>
<organism evidence="6">
    <name type="scientific">marine sediment metagenome</name>
    <dbReference type="NCBI Taxonomy" id="412755"/>
    <lineage>
        <taxon>unclassified sequences</taxon>
        <taxon>metagenomes</taxon>
        <taxon>ecological metagenomes</taxon>
    </lineage>
</organism>
<dbReference type="GO" id="GO:0031012">
    <property type="term" value="C:extracellular matrix"/>
    <property type="evidence" value="ECO:0007669"/>
    <property type="project" value="InterPro"/>
</dbReference>
<name>A0A0F9QKM3_9ZZZZ</name>
<keyword evidence="1" id="KW-0645">Protease</keyword>
<dbReference type="GO" id="GO:0030574">
    <property type="term" value="P:collagen catabolic process"/>
    <property type="evidence" value="ECO:0007669"/>
    <property type="project" value="TreeGrafter"/>
</dbReference>
<dbReference type="GO" id="GO:0030198">
    <property type="term" value="P:extracellular matrix organization"/>
    <property type="evidence" value="ECO:0007669"/>
    <property type="project" value="TreeGrafter"/>
</dbReference>
<evidence type="ECO:0000313" key="6">
    <source>
        <dbReference type="EMBL" id="KKN37567.1"/>
    </source>
</evidence>
<dbReference type="EMBL" id="LAZR01001885">
    <property type="protein sequence ID" value="KKN37567.1"/>
    <property type="molecule type" value="Genomic_DNA"/>
</dbReference>
<keyword evidence="3" id="KW-0378">Hydrolase</keyword>
<dbReference type="PANTHER" id="PTHR10201">
    <property type="entry name" value="MATRIX METALLOPROTEINASE"/>
    <property type="match status" value="1"/>
</dbReference>
<dbReference type="SMART" id="SM00235">
    <property type="entry name" value="ZnMc"/>
    <property type="match status" value="1"/>
</dbReference>
<dbReference type="SUPFAM" id="SSF55486">
    <property type="entry name" value="Metalloproteases ('zincins'), catalytic domain"/>
    <property type="match status" value="1"/>
</dbReference>
<sequence length="216" mass="25266">MADDFVFCSSQLEQDRNRIFFAETVPGVLEWPHSWPDGEISYRLNNLSPDFPGRQQIRAVTVALRVWQLRINKLKFRRERNLDVKVDFDVTFQPLSKFASPGVLAHAWFPGQGDISGDVEINDETWDWVPSAYFQDLAHPPLTAIMIHEFGHSLGLRHDTTSQESIMYPSFNLGRKKNALNDNDVHRIQERYGARNLSQRWLDYFRRRRLTDADFN</sequence>
<reference evidence="6" key="1">
    <citation type="journal article" date="2015" name="Nature">
        <title>Complex archaea that bridge the gap between prokaryotes and eukaryotes.</title>
        <authorList>
            <person name="Spang A."/>
            <person name="Saw J.H."/>
            <person name="Jorgensen S.L."/>
            <person name="Zaremba-Niedzwiedzka K."/>
            <person name="Martijn J."/>
            <person name="Lind A.E."/>
            <person name="van Eijk R."/>
            <person name="Schleper C."/>
            <person name="Guy L."/>
            <person name="Ettema T.J."/>
        </authorList>
    </citation>
    <scope>NUCLEOTIDE SEQUENCE</scope>
</reference>
<proteinExistence type="predicted"/>
<dbReference type="PANTHER" id="PTHR10201:SF331">
    <property type="entry name" value="MATRIX METALLOPROTEINASE-14-LIKE ISOFORM X1"/>
    <property type="match status" value="1"/>
</dbReference>
<feature type="domain" description="Peptidase metallopeptidase" evidence="5">
    <location>
        <begin position="27"/>
        <end position="194"/>
    </location>
</feature>
<evidence type="ECO:0000256" key="4">
    <source>
        <dbReference type="ARBA" id="ARBA00022833"/>
    </source>
</evidence>
<gene>
    <name evidence="6" type="ORF">LCGC14_0762070</name>
</gene>
<dbReference type="InterPro" id="IPR024079">
    <property type="entry name" value="MetalloPept_cat_dom_sf"/>
</dbReference>
<keyword evidence="2" id="KW-0479">Metal-binding</keyword>
<accession>A0A0F9QKM3</accession>
<evidence type="ECO:0000256" key="3">
    <source>
        <dbReference type="ARBA" id="ARBA00022801"/>
    </source>
</evidence>
<dbReference type="GO" id="GO:0006508">
    <property type="term" value="P:proteolysis"/>
    <property type="evidence" value="ECO:0007669"/>
    <property type="project" value="UniProtKB-KW"/>
</dbReference>
<comment type="caution">
    <text evidence="6">The sequence shown here is derived from an EMBL/GenBank/DDBJ whole genome shotgun (WGS) entry which is preliminary data.</text>
</comment>